<dbReference type="EMBL" id="RAPN01000001">
    <property type="protein sequence ID" value="RKD92892.1"/>
    <property type="molecule type" value="Genomic_DNA"/>
</dbReference>
<keyword evidence="1" id="KW-1015">Disulfide bond</keyword>
<dbReference type="AlphaFoldDB" id="A0A419WBU7"/>
<dbReference type="InterPro" id="IPR015197">
    <property type="entry name" value="PngaseF_C"/>
</dbReference>
<dbReference type="SUPFAM" id="SSF49742">
    <property type="entry name" value="PHM/PNGase F"/>
    <property type="match status" value="1"/>
</dbReference>
<dbReference type="Pfam" id="PF09113">
    <property type="entry name" value="N-glycanase_C"/>
    <property type="match status" value="1"/>
</dbReference>
<dbReference type="InterPro" id="IPR014784">
    <property type="entry name" value="Cu2_ascorb_mOase-like_C"/>
</dbReference>
<feature type="signal peptide" evidence="2">
    <location>
        <begin position="1"/>
        <end position="23"/>
    </location>
</feature>
<dbReference type="OrthoDB" id="6281169at2"/>
<evidence type="ECO:0000256" key="1">
    <source>
        <dbReference type="ARBA" id="ARBA00023157"/>
    </source>
</evidence>
<dbReference type="Gene3D" id="2.60.120.230">
    <property type="match status" value="2"/>
</dbReference>
<evidence type="ECO:0000313" key="4">
    <source>
        <dbReference type="EMBL" id="RKD92892.1"/>
    </source>
</evidence>
<dbReference type="RefSeq" id="WP_120274058.1">
    <property type="nucleotide sequence ID" value="NZ_RAPN01000001.1"/>
</dbReference>
<keyword evidence="2" id="KW-0732">Signal</keyword>
<feature type="chain" id="PRO_5019536964" evidence="2">
    <location>
        <begin position="24"/>
        <end position="642"/>
    </location>
</feature>
<feature type="domain" description="Peptide-N-glycosidase F C-terminal" evidence="3">
    <location>
        <begin position="192"/>
        <end position="314"/>
    </location>
</feature>
<evidence type="ECO:0000256" key="2">
    <source>
        <dbReference type="SAM" id="SignalP"/>
    </source>
</evidence>
<sequence>MLSRLIIFTVAFALCFGSLAVQAETKVVTSHPNVTITCDPSGENHFARWAVFPDKKVPVRRVFMELTLGYPDSLNIAHWDYLDHITIRRVGGIKGDTLNLELGRMLTPYGSNFKPCWKWKWRVDVTDFASLLRDSVEIDYMHSGYESKEVGWSLNIDFQLQLGTPAAELVSYQNLYTGNYAYGDTLNPISKSLAPIDVNMSPKAEFGRLRIQHTGHGMDRPRGCSEFCSRWREVYLDGTVIDRRNMWKECADNALYPQGGTWIFDRAYWCPGDLQPADLIDFKVTKPQHEIDIEMESYTAEGKASANEAINAILFQYKTPAKEFDVAIDEIKVPNNDPSYNRLNPSCFEPRVVIRNMGSEPLQAVEIVYGTEGFPFKTFSWTGSLNFYESTEVVLPGNIDFQPGKNTFSVQVNLPEKHNDGWEGDNFLQSQFDAPKELPEKMLLVYKTNNAPKDNTIAILNGDGKLVYERTPDSSEANTIYTDTLKLPEGRYRMALRDTANNGLEFWFMPDQGYGYLYLSDLSGRKLHRFESDCGLGETLDFTTSLSARIDSSVEQEMFILHPRMFKDKTELFVDLDGPSDGEIHILADGKLVRSVPFTQVKKRTFELDFSDFEDGRYVVELFVNKESKMKLRVNKTQRQYN</sequence>
<keyword evidence="4" id="KW-0326">Glycosidase</keyword>
<organism evidence="4 5">
    <name type="scientific">Mangrovibacterium diazotrophicum</name>
    <dbReference type="NCBI Taxonomy" id="1261403"/>
    <lineage>
        <taxon>Bacteria</taxon>
        <taxon>Pseudomonadati</taxon>
        <taxon>Bacteroidota</taxon>
        <taxon>Bacteroidia</taxon>
        <taxon>Marinilabiliales</taxon>
        <taxon>Prolixibacteraceae</taxon>
        <taxon>Mangrovibacterium</taxon>
    </lineage>
</organism>
<gene>
    <name evidence="4" type="ORF">BC643_3269</name>
</gene>
<keyword evidence="4" id="KW-0378">Hydrolase</keyword>
<proteinExistence type="predicted"/>
<evidence type="ECO:0000313" key="5">
    <source>
        <dbReference type="Proteomes" id="UP000283387"/>
    </source>
</evidence>
<name>A0A419WBU7_9BACT</name>
<dbReference type="InterPro" id="IPR008977">
    <property type="entry name" value="PHM/PNGase_F_dom_sf"/>
</dbReference>
<dbReference type="Proteomes" id="UP000283387">
    <property type="component" value="Unassembled WGS sequence"/>
</dbReference>
<comment type="caution">
    <text evidence="4">The sequence shown here is derived from an EMBL/GenBank/DDBJ whole genome shotgun (WGS) entry which is preliminary data.</text>
</comment>
<protein>
    <submittedName>
        <fullName evidence="4">Peptide-N-glycosidase F-like protein</fullName>
    </submittedName>
</protein>
<reference evidence="4 5" key="1">
    <citation type="submission" date="2018-09" db="EMBL/GenBank/DDBJ databases">
        <title>Genomic Encyclopedia of Archaeal and Bacterial Type Strains, Phase II (KMG-II): from individual species to whole genera.</title>
        <authorList>
            <person name="Goeker M."/>
        </authorList>
    </citation>
    <scope>NUCLEOTIDE SEQUENCE [LARGE SCALE GENOMIC DNA]</scope>
    <source>
        <strain evidence="4 5">DSM 27148</strain>
    </source>
</reference>
<evidence type="ECO:0000259" key="3">
    <source>
        <dbReference type="Pfam" id="PF09113"/>
    </source>
</evidence>
<dbReference type="GO" id="GO:0016715">
    <property type="term" value="F:oxidoreductase activity, acting on paired donors, with incorporation or reduction of molecular oxygen, reduced ascorbate as one donor, and incorporation of one atom of oxygen"/>
    <property type="evidence" value="ECO:0007669"/>
    <property type="project" value="InterPro"/>
</dbReference>
<accession>A0A419WBU7</accession>
<dbReference type="GO" id="GO:0016798">
    <property type="term" value="F:hydrolase activity, acting on glycosyl bonds"/>
    <property type="evidence" value="ECO:0007669"/>
    <property type="project" value="UniProtKB-KW"/>
</dbReference>
<keyword evidence="5" id="KW-1185">Reference proteome</keyword>